<dbReference type="Pfam" id="PF01401">
    <property type="entry name" value="Peptidase_M2"/>
    <property type="match status" value="2"/>
</dbReference>
<dbReference type="GO" id="GO:0006508">
    <property type="term" value="P:proteolysis"/>
    <property type="evidence" value="ECO:0007669"/>
    <property type="project" value="InterPro"/>
</dbReference>
<dbReference type="AlphaFoldDB" id="A0A1I8FM15"/>
<comment type="similarity">
    <text evidence="1">Belongs to the peptidase M2 family.</text>
</comment>
<reference evidence="8" key="1">
    <citation type="submission" date="2016-11" db="UniProtKB">
        <authorList>
            <consortium name="WormBaseParasite"/>
        </authorList>
    </citation>
    <scope>IDENTIFICATION</scope>
</reference>
<keyword evidence="7" id="KW-1185">Reference proteome</keyword>
<evidence type="ECO:0000256" key="3">
    <source>
        <dbReference type="ARBA" id="ARBA00023157"/>
    </source>
</evidence>
<name>A0A1I8FM15_9PLAT</name>
<dbReference type="GO" id="GO:0008237">
    <property type="term" value="F:metallopeptidase activity"/>
    <property type="evidence" value="ECO:0007669"/>
    <property type="project" value="InterPro"/>
</dbReference>
<sequence length="406" mass="45157">FGQLQERYGSNSEHKPPWSIPDTGEPIPLSRARQPDGQPDVSEVVKKALCGLAGGRASGRPVKQMYEEYVDLANEMIRKAGYMNFAKLVRSPREGQDFEQVMVELFNGLLPLYKELHGYMFEASQDFFASLGLGNMTDTFWAKSVLEKLPELTWSATLREAAGGVRGGANPGFHEAIGDTIELYKLLQRRVPKNLWNSEWGEPALQLMGVSSPVLRSEEGLRCRRYLSPLLLQFQFHQSLCQAAVSTATLPPAQSSKPCWRGGTSLHWEEALFKISGTRQISAKPLLDYFATAPGLHLLPKNKENGVSVGWGNNCPPDDCTQSASQLGSLSACQVFALAAIACFTVPRPQLLPLRRCQQQLTPKRCRRHSRWTPLTARSAGADLGSRRSWRRSCAALRLRKSMKLN</sequence>
<proteinExistence type="inferred from homology"/>
<evidence type="ECO:0000256" key="5">
    <source>
        <dbReference type="PIRSR" id="PIRSR601548-2"/>
    </source>
</evidence>
<accession>A0A1I8FM15</accession>
<keyword evidence="4" id="KW-0325">Glycoprotein</keyword>
<protein>
    <submittedName>
        <fullName evidence="8">Peptidase_M3 domain-containing protein</fullName>
    </submittedName>
</protein>
<dbReference type="GO" id="GO:0008241">
    <property type="term" value="F:peptidyl-dipeptidase activity"/>
    <property type="evidence" value="ECO:0007669"/>
    <property type="project" value="InterPro"/>
</dbReference>
<dbReference type="Proteomes" id="UP000095280">
    <property type="component" value="Unplaced"/>
</dbReference>
<feature type="binding site" evidence="5">
    <location>
        <position position="225"/>
    </location>
    <ligand>
        <name>chloride</name>
        <dbReference type="ChEBI" id="CHEBI:17996"/>
        <label>1</label>
    </ligand>
</feature>
<evidence type="ECO:0000313" key="8">
    <source>
        <dbReference type="WBParaSite" id="maker-unitig_38524-snap-gene-0.2-mRNA-1"/>
    </source>
</evidence>
<evidence type="ECO:0000256" key="1">
    <source>
        <dbReference type="ARBA" id="ARBA00008139"/>
    </source>
</evidence>
<feature type="region of interest" description="Disordered" evidence="6">
    <location>
        <begin position="1"/>
        <end position="40"/>
    </location>
</feature>
<evidence type="ECO:0000256" key="2">
    <source>
        <dbReference type="ARBA" id="ARBA00022729"/>
    </source>
</evidence>
<dbReference type="GO" id="GO:0016020">
    <property type="term" value="C:membrane"/>
    <property type="evidence" value="ECO:0007669"/>
    <property type="project" value="InterPro"/>
</dbReference>
<dbReference type="SUPFAM" id="SSF55486">
    <property type="entry name" value="Metalloproteases ('zincins'), catalytic domain"/>
    <property type="match status" value="1"/>
</dbReference>
<keyword evidence="3" id="KW-1015">Disulfide bond</keyword>
<dbReference type="PANTHER" id="PTHR10514">
    <property type="entry name" value="ANGIOTENSIN-CONVERTING ENZYME"/>
    <property type="match status" value="1"/>
</dbReference>
<dbReference type="InterPro" id="IPR001548">
    <property type="entry name" value="Peptidase_M2"/>
</dbReference>
<organism evidence="7 8">
    <name type="scientific">Macrostomum lignano</name>
    <dbReference type="NCBI Taxonomy" id="282301"/>
    <lineage>
        <taxon>Eukaryota</taxon>
        <taxon>Metazoa</taxon>
        <taxon>Spiralia</taxon>
        <taxon>Lophotrochozoa</taxon>
        <taxon>Platyhelminthes</taxon>
        <taxon>Rhabditophora</taxon>
        <taxon>Macrostomorpha</taxon>
        <taxon>Macrostomida</taxon>
        <taxon>Macrostomidae</taxon>
        <taxon>Macrostomum</taxon>
    </lineage>
</organism>
<evidence type="ECO:0000313" key="7">
    <source>
        <dbReference type="Proteomes" id="UP000095280"/>
    </source>
</evidence>
<evidence type="ECO:0000256" key="4">
    <source>
        <dbReference type="ARBA" id="ARBA00023180"/>
    </source>
</evidence>
<keyword evidence="2" id="KW-0732">Signal</keyword>
<dbReference type="WBParaSite" id="maker-unitig_38524-snap-gene-0.2-mRNA-1">
    <property type="protein sequence ID" value="maker-unitig_38524-snap-gene-0.2-mRNA-1"/>
    <property type="gene ID" value="maker-unitig_38524-snap-gene-0.2"/>
</dbReference>
<evidence type="ECO:0000256" key="6">
    <source>
        <dbReference type="SAM" id="MobiDB-lite"/>
    </source>
</evidence>
<dbReference type="PANTHER" id="PTHR10514:SF27">
    <property type="entry name" value="ANGIOTENSIN-CONVERTING ENZYME"/>
    <property type="match status" value="1"/>
</dbReference>